<reference evidence="12" key="1">
    <citation type="submission" date="2021-01" db="EMBL/GenBank/DDBJ databases">
        <authorList>
            <person name="Corre E."/>
            <person name="Pelletier E."/>
            <person name="Niang G."/>
            <person name="Scheremetjew M."/>
            <person name="Finn R."/>
            <person name="Kale V."/>
            <person name="Holt S."/>
            <person name="Cochrane G."/>
            <person name="Meng A."/>
            <person name="Brown T."/>
            <person name="Cohen L."/>
        </authorList>
    </citation>
    <scope>NUCLEOTIDE SEQUENCE</scope>
    <source>
        <strain evidence="12">CCMP1510</strain>
    </source>
</reference>
<feature type="domain" description="Potassium channel" evidence="11">
    <location>
        <begin position="41"/>
        <end position="114"/>
    </location>
</feature>
<name>A0A7S3K6C3_9STRA</name>
<proteinExistence type="inferred from homology"/>
<feature type="compositionally biased region" description="Low complexity" evidence="9">
    <location>
        <begin position="444"/>
        <end position="457"/>
    </location>
</feature>
<keyword evidence="2 8" id="KW-0813">Transport</keyword>
<protein>
    <recommendedName>
        <fullName evidence="11">Potassium channel domain-containing protein</fullName>
    </recommendedName>
</protein>
<keyword evidence="4 10" id="KW-1133">Transmembrane helix</keyword>
<feature type="transmembrane region" description="Helical" evidence="10">
    <location>
        <begin position="167"/>
        <end position="184"/>
    </location>
</feature>
<dbReference type="InterPro" id="IPR018247">
    <property type="entry name" value="EF_Hand_1_Ca_BS"/>
</dbReference>
<evidence type="ECO:0000256" key="9">
    <source>
        <dbReference type="SAM" id="MobiDB-lite"/>
    </source>
</evidence>
<feature type="region of interest" description="Disordered" evidence="9">
    <location>
        <begin position="304"/>
        <end position="331"/>
    </location>
</feature>
<dbReference type="PROSITE" id="PS00018">
    <property type="entry name" value="EF_HAND_1"/>
    <property type="match status" value="1"/>
</dbReference>
<feature type="transmembrane region" description="Helical" evidence="10">
    <location>
        <begin position="94"/>
        <end position="115"/>
    </location>
</feature>
<gene>
    <name evidence="12" type="ORF">ALAG00032_LOCUS15165</name>
</gene>
<evidence type="ECO:0000256" key="4">
    <source>
        <dbReference type="ARBA" id="ARBA00022989"/>
    </source>
</evidence>
<dbReference type="Pfam" id="PF07885">
    <property type="entry name" value="Ion_trans_2"/>
    <property type="match status" value="2"/>
</dbReference>
<keyword evidence="7 8" id="KW-0407">Ion channel</keyword>
<organism evidence="12">
    <name type="scientific">Aureoumbra lagunensis</name>
    <dbReference type="NCBI Taxonomy" id="44058"/>
    <lineage>
        <taxon>Eukaryota</taxon>
        <taxon>Sar</taxon>
        <taxon>Stramenopiles</taxon>
        <taxon>Ochrophyta</taxon>
        <taxon>Pelagophyceae</taxon>
        <taxon>Pelagomonadales</taxon>
        <taxon>Aureoumbra</taxon>
    </lineage>
</organism>
<feature type="region of interest" description="Disordered" evidence="9">
    <location>
        <begin position="442"/>
        <end position="463"/>
    </location>
</feature>
<dbReference type="GO" id="GO:0030322">
    <property type="term" value="P:stabilization of membrane potential"/>
    <property type="evidence" value="ECO:0007669"/>
    <property type="project" value="TreeGrafter"/>
</dbReference>
<feature type="transmembrane region" description="Helical" evidence="10">
    <location>
        <begin position="35"/>
        <end position="55"/>
    </location>
</feature>
<dbReference type="SUPFAM" id="SSF81324">
    <property type="entry name" value="Voltage-gated potassium channels"/>
    <property type="match status" value="2"/>
</dbReference>
<evidence type="ECO:0000256" key="8">
    <source>
        <dbReference type="RuleBase" id="RU003857"/>
    </source>
</evidence>
<evidence type="ECO:0000313" key="12">
    <source>
        <dbReference type="EMBL" id="CAE0374362.1"/>
    </source>
</evidence>
<evidence type="ECO:0000256" key="5">
    <source>
        <dbReference type="ARBA" id="ARBA00023065"/>
    </source>
</evidence>
<dbReference type="InterPro" id="IPR003280">
    <property type="entry name" value="2pore_dom_K_chnl"/>
</dbReference>
<comment type="similarity">
    <text evidence="8">Belongs to the two pore domain potassium channel (TC 1.A.1.8) family.</text>
</comment>
<dbReference type="PRINTS" id="PR01333">
    <property type="entry name" value="2POREKCHANEL"/>
</dbReference>
<dbReference type="EMBL" id="HBIJ01023075">
    <property type="protein sequence ID" value="CAE0374362.1"/>
    <property type="molecule type" value="Transcribed_RNA"/>
</dbReference>
<evidence type="ECO:0000256" key="1">
    <source>
        <dbReference type="ARBA" id="ARBA00004141"/>
    </source>
</evidence>
<dbReference type="GO" id="GO:0005886">
    <property type="term" value="C:plasma membrane"/>
    <property type="evidence" value="ECO:0007669"/>
    <property type="project" value="TreeGrafter"/>
</dbReference>
<dbReference type="InterPro" id="IPR013099">
    <property type="entry name" value="K_chnl_dom"/>
</dbReference>
<feature type="transmembrane region" description="Helical" evidence="10">
    <location>
        <begin position="62"/>
        <end position="82"/>
    </location>
</feature>
<keyword evidence="3 8" id="KW-0812">Transmembrane</keyword>
<dbReference type="AlphaFoldDB" id="A0A7S3K6C3"/>
<dbReference type="GO" id="GO:0005737">
    <property type="term" value="C:cytoplasm"/>
    <property type="evidence" value="ECO:0007669"/>
    <property type="project" value="UniProtKB-ARBA"/>
</dbReference>
<dbReference type="GO" id="GO:0015271">
    <property type="term" value="F:outward rectifier potassium channel activity"/>
    <property type="evidence" value="ECO:0007669"/>
    <property type="project" value="TreeGrafter"/>
</dbReference>
<dbReference type="PANTHER" id="PTHR11003:SF291">
    <property type="entry name" value="IP11374P"/>
    <property type="match status" value="1"/>
</dbReference>
<evidence type="ECO:0000256" key="7">
    <source>
        <dbReference type="ARBA" id="ARBA00023303"/>
    </source>
</evidence>
<evidence type="ECO:0000259" key="11">
    <source>
        <dbReference type="Pfam" id="PF07885"/>
    </source>
</evidence>
<evidence type="ECO:0000256" key="6">
    <source>
        <dbReference type="ARBA" id="ARBA00023136"/>
    </source>
</evidence>
<feature type="transmembrane region" description="Helical" evidence="10">
    <location>
        <begin position="135"/>
        <end position="155"/>
    </location>
</feature>
<sequence>MAVMVGASGFQDFLNQVIRRQEAEREAKERTLFYYARKVITVMSYYLLGCVFYCYGPEKMSILRAIYFQCVSWTTVGFGDVVPSSRSGKVFTMIWILLGLIVILPIISEAAHTLIDKGERYFTSSSQQKQIFKKVLFSIFLMIIPLLIGAIYILSLETYKSSSNFDFVDAFYYSFCVITTVGYGDLEPTQVKETHIFIIFFVPFAVIFAAAAVHNIGNAYQEIHRQKKEKYLLSRFDIQTLREMDPDGRGINRPTYILAMLISMEAVDLEKLILYSSVFDQHDKDGSGLLDEEDLLMIEEEHKRKVKEKHNSSSHFQEKKDDLESSTPTKQTQRCPCFSYERFLPKIKKKTDFSSFRHEDSFRAIMDTSRPNPTTGSTMYVQPNNFSEQDSIDQSLSPINSNTSSPIIQYIAKKEKARDSLLNLPSAIFSERAHVEQNQIKKLSSPTTTTINNTSSPYHHHQNERASCTAIQCLGNEHEFQQPPQDFFVQNNFDLDLHSDAPSSENYDDHVLEEEVIAASGAGRRPRVLSIHILQEDDEDVVEVKEDMSSY</sequence>
<dbReference type="Gene3D" id="1.10.287.70">
    <property type="match status" value="2"/>
</dbReference>
<comment type="subcellular location">
    <subcellularLocation>
        <location evidence="1">Membrane</location>
        <topology evidence="1">Multi-pass membrane protein</topology>
    </subcellularLocation>
</comment>
<keyword evidence="5 8" id="KW-0406">Ion transport</keyword>
<keyword evidence="6 10" id="KW-0472">Membrane</keyword>
<evidence type="ECO:0000256" key="2">
    <source>
        <dbReference type="ARBA" id="ARBA00022448"/>
    </source>
</evidence>
<evidence type="ECO:0000256" key="3">
    <source>
        <dbReference type="ARBA" id="ARBA00022692"/>
    </source>
</evidence>
<dbReference type="GO" id="GO:0022841">
    <property type="term" value="F:potassium ion leak channel activity"/>
    <property type="evidence" value="ECO:0007669"/>
    <property type="project" value="TreeGrafter"/>
</dbReference>
<evidence type="ECO:0000256" key="10">
    <source>
        <dbReference type="SAM" id="Phobius"/>
    </source>
</evidence>
<feature type="domain" description="Potassium channel" evidence="11">
    <location>
        <begin position="147"/>
        <end position="221"/>
    </location>
</feature>
<feature type="transmembrane region" description="Helical" evidence="10">
    <location>
        <begin position="196"/>
        <end position="217"/>
    </location>
</feature>
<accession>A0A7S3K6C3</accession>
<dbReference type="PANTHER" id="PTHR11003">
    <property type="entry name" value="POTASSIUM CHANNEL, SUBFAMILY K"/>
    <property type="match status" value="1"/>
</dbReference>